<dbReference type="EMBL" id="JANBPW010003655">
    <property type="protein sequence ID" value="KAJ1937051.1"/>
    <property type="molecule type" value="Genomic_DNA"/>
</dbReference>
<organism evidence="1 2">
    <name type="scientific">Linderina macrospora</name>
    <dbReference type="NCBI Taxonomy" id="4868"/>
    <lineage>
        <taxon>Eukaryota</taxon>
        <taxon>Fungi</taxon>
        <taxon>Fungi incertae sedis</taxon>
        <taxon>Zoopagomycota</taxon>
        <taxon>Kickxellomycotina</taxon>
        <taxon>Kickxellomycetes</taxon>
        <taxon>Kickxellales</taxon>
        <taxon>Kickxellaceae</taxon>
        <taxon>Linderina</taxon>
    </lineage>
</organism>
<evidence type="ECO:0000313" key="1">
    <source>
        <dbReference type="EMBL" id="KAJ1937051.1"/>
    </source>
</evidence>
<dbReference type="Proteomes" id="UP001150603">
    <property type="component" value="Unassembled WGS sequence"/>
</dbReference>
<comment type="caution">
    <text evidence="1">The sequence shown here is derived from an EMBL/GenBank/DDBJ whole genome shotgun (WGS) entry which is preliminary data.</text>
</comment>
<keyword evidence="2" id="KW-1185">Reference proteome</keyword>
<name>A0ACC1J4D0_9FUNG</name>
<evidence type="ECO:0000313" key="2">
    <source>
        <dbReference type="Proteomes" id="UP001150603"/>
    </source>
</evidence>
<gene>
    <name evidence="1" type="ORF">FBU59_004867</name>
</gene>
<proteinExistence type="predicted"/>
<accession>A0ACC1J4D0</accession>
<protein>
    <submittedName>
        <fullName evidence="1">Uncharacterized protein</fullName>
    </submittedName>
</protein>
<reference evidence="1" key="1">
    <citation type="submission" date="2022-07" db="EMBL/GenBank/DDBJ databases">
        <title>Phylogenomic reconstructions and comparative analyses of Kickxellomycotina fungi.</title>
        <authorList>
            <person name="Reynolds N.K."/>
            <person name="Stajich J.E."/>
            <person name="Barry K."/>
            <person name="Grigoriev I.V."/>
            <person name="Crous P."/>
            <person name="Smith M.E."/>
        </authorList>
    </citation>
    <scope>NUCLEOTIDE SEQUENCE</scope>
    <source>
        <strain evidence="1">NRRL 5244</strain>
    </source>
</reference>
<sequence length="156" mass="17065">MEIDWIWSAVRPLKLRCAPASRFLEADLAKPRVGGQGGSATVAARDSWVQLPNSSDEAFGEALDQRLVVGRLLLDVAKLFMRDLIGASDRAMRENRAAIAGQHCKPSDKSPEDNQDGGSNNRLLLMNPLHVLAAVKRDPRSFDVCSNAYLANEPEP</sequence>